<dbReference type="EMBL" id="OKRB01000102">
    <property type="protein sequence ID" value="SPE24237.1"/>
    <property type="molecule type" value="Genomic_DNA"/>
</dbReference>
<dbReference type="AlphaFoldDB" id="A0A2N9LLX2"/>
<reference evidence="2" key="1">
    <citation type="submission" date="2018-02" db="EMBL/GenBank/DDBJ databases">
        <authorList>
            <person name="Hausmann B."/>
        </authorList>
    </citation>
    <scope>NUCLEOTIDE SEQUENCE [LARGE SCALE GENOMIC DNA]</scope>
    <source>
        <strain evidence="2">Peat soil MAG SbA5</strain>
    </source>
</reference>
<dbReference type="OrthoDB" id="109411at2"/>
<proteinExistence type="predicted"/>
<protein>
    <recommendedName>
        <fullName evidence="3">Nucleotidyltransferase family protein</fullName>
    </recommendedName>
</protein>
<accession>A0A2N9LLX2</accession>
<evidence type="ECO:0000313" key="1">
    <source>
        <dbReference type="EMBL" id="SPE24237.1"/>
    </source>
</evidence>
<sequence>MSRKAQEFPSRGSMVYLSRLLLRPGSADAGSVPPEMLLDQPLDPLRQDEIDGLLALARSHHVVVRGLETFLELNRQQHRYSGVEQAEIALATEKARIARALYFLHQVCTAFHDHGYDATVMKTLDHWPDFGSDLDLYTNASPADISRLMEDLFGARLQQRSWGDYLANKWNFSIEGLPESIEIHVNRLGQTGEQVGIAATLANRARQVSIGGYQFQVPSISDRLMISTLQRMYRHFNFRLCDIVDTLEIGDIGAIDYERLRLWANAAGIWEGVATYLSVVSDYAATYRGIGLNLSQFVLVASQFGGEALYYSKGFLRVPIMPHSVRLYGSELAHVLGRGELHNGARLSLLPILGTAAAAKQRLTGSNQGIW</sequence>
<organism evidence="1 2">
    <name type="scientific">Candidatus Sulfuritelmatomonas gaucii</name>
    <dbReference type="NCBI Taxonomy" id="2043161"/>
    <lineage>
        <taxon>Bacteria</taxon>
        <taxon>Pseudomonadati</taxon>
        <taxon>Acidobacteriota</taxon>
        <taxon>Terriglobia</taxon>
        <taxon>Terriglobales</taxon>
        <taxon>Acidobacteriaceae</taxon>
        <taxon>Candidatus Sulfuritelmatomonas</taxon>
    </lineage>
</organism>
<evidence type="ECO:0000313" key="2">
    <source>
        <dbReference type="Proteomes" id="UP000239735"/>
    </source>
</evidence>
<name>A0A2N9LLX2_9BACT</name>
<gene>
    <name evidence="1" type="ORF">SBA5_440030</name>
</gene>
<evidence type="ECO:0008006" key="3">
    <source>
        <dbReference type="Google" id="ProtNLM"/>
    </source>
</evidence>
<dbReference type="Proteomes" id="UP000239735">
    <property type="component" value="Unassembled WGS sequence"/>
</dbReference>